<feature type="region of interest" description="Disordered" evidence="1">
    <location>
        <begin position="501"/>
        <end position="543"/>
    </location>
</feature>
<dbReference type="Proteomes" id="UP000254866">
    <property type="component" value="Unassembled WGS sequence"/>
</dbReference>
<comment type="caution">
    <text evidence="2">The sequence shown here is derived from an EMBL/GenBank/DDBJ whole genome shotgun (WGS) entry which is preliminary data.</text>
</comment>
<feature type="compositionally biased region" description="Basic and acidic residues" evidence="1">
    <location>
        <begin position="219"/>
        <end position="232"/>
    </location>
</feature>
<evidence type="ECO:0000313" key="3">
    <source>
        <dbReference type="Proteomes" id="UP000254866"/>
    </source>
</evidence>
<dbReference type="GO" id="GO:0005634">
    <property type="term" value="C:nucleus"/>
    <property type="evidence" value="ECO:0007669"/>
    <property type="project" value="TreeGrafter"/>
</dbReference>
<feature type="compositionally biased region" description="Pro residues" evidence="1">
    <location>
        <begin position="505"/>
        <end position="521"/>
    </location>
</feature>
<proteinExistence type="predicted"/>
<evidence type="ECO:0000313" key="2">
    <source>
        <dbReference type="EMBL" id="RDL36493.1"/>
    </source>
</evidence>
<feature type="compositionally biased region" description="Acidic residues" evidence="1">
    <location>
        <begin position="457"/>
        <end position="467"/>
    </location>
</feature>
<dbReference type="RefSeq" id="XP_031869149.1">
    <property type="nucleotide sequence ID" value="XM_032014468.1"/>
</dbReference>
<dbReference type="Pfam" id="PF05508">
    <property type="entry name" value="Ran-binding"/>
    <property type="match status" value="1"/>
</dbReference>
<keyword evidence="3" id="KW-1185">Reference proteome</keyword>
<evidence type="ECO:0000256" key="1">
    <source>
        <dbReference type="SAM" id="MobiDB-lite"/>
    </source>
</evidence>
<feature type="compositionally biased region" description="Polar residues" evidence="1">
    <location>
        <begin position="741"/>
        <end position="752"/>
    </location>
</feature>
<evidence type="ECO:0008006" key="4">
    <source>
        <dbReference type="Google" id="ProtNLM"/>
    </source>
</evidence>
<sequence length="775" mass="85966">MDAFLSKITQHAMNYAIRSGIGITASFAISQTSRLLKTVDDNGDYQELQSLQERLDSKIRIISPAIDLIELISARGNTTLESAVTLAKALRWDIQSLGIRLEKAAAAEEISRKKSGRAKSRAAHEVEIRYIVQDIRKLLIRIEDAVPLINLAIATSGASLSTRLPSTVSPSRLLQASTFLTLGDTRYCENPAVPAQVGPVFTLSLYMLYSGHAPVGRKEKYKGEEQEPDMAKGRKTNRGPTWKEVVHKARVKLLRVPLDFTDPASLDSHTESYGGEQTITSDEGRTTEFAYQLEFIEDLDDDRVHTFDDNEPQPGPYGGVQLAGIRESLPIHQIGRIFYADTGKILNIRSQHETNNPVLLLKRDVDALPPRKLMQESEKSYQWYEDPEDAHAPYLLHDSDSDSQNDIDRQIQRESSVALLEQAAADNQPPEEESRAWRFPQDLDPEWIALEVYNEPEEFNSDDEQEPTEGSTYTSRQPSLSAEAESPIDKSLAEKLEAINLSQDPPSPTPTPSPKPTPPPAGLTDPITEPPFTKSTAAAPPTPFGPIRSSLSLLEMLIRLASLQQFQQASHLSIPDEFLVFFLEESSSTGLGGADDRRKARNAAREKVGFDPYDETPMKRPGEEYTGGDNQWDSAPARSTYTEYERSPNYYDNRGFRNTTPSGWTPPPRLGGSGRAPGTPEPRLPHNRDLSSTRPAQEIQDIPPSSPVSPYRPVRKLTRQLQRVKQSAAVASPLGRGMSVETDSTLGTSPGSPTLVERAEMMHKRVHAERGTESE</sequence>
<feature type="compositionally biased region" description="Polar residues" evidence="1">
    <location>
        <begin position="628"/>
        <end position="642"/>
    </location>
</feature>
<dbReference type="GO" id="GO:0030695">
    <property type="term" value="F:GTPase regulator activity"/>
    <property type="evidence" value="ECO:0007669"/>
    <property type="project" value="TreeGrafter"/>
</dbReference>
<dbReference type="InterPro" id="IPR008812">
    <property type="entry name" value="Ran_GTP-bd-rel"/>
</dbReference>
<dbReference type="GeneID" id="43598694"/>
<dbReference type="GO" id="GO:0005737">
    <property type="term" value="C:cytoplasm"/>
    <property type="evidence" value="ECO:0007669"/>
    <property type="project" value="TreeGrafter"/>
</dbReference>
<dbReference type="PANTHER" id="PTHR31010">
    <property type="entry name" value="RAN-SPECIFIC GTPASE-ACTIVATING PROTEIN 30-RELATED"/>
    <property type="match status" value="1"/>
</dbReference>
<dbReference type="OrthoDB" id="512915at2759"/>
<feature type="region of interest" description="Disordered" evidence="1">
    <location>
        <begin position="219"/>
        <end position="238"/>
    </location>
</feature>
<accession>A0A370TLT9</accession>
<reference evidence="2 3" key="1">
    <citation type="journal article" date="2018" name="IMA Fungus">
        <title>IMA Genome-F 9: Draft genome sequence of Annulohypoxylon stygium, Aspergillus mulundensis, Berkeleyomyces basicola (syn. Thielaviopsis basicola), Ceratocystis smalleyi, two Cercospora beticola strains, Coleophoma cylindrospora, Fusarium fracticaudum, Phialophora cf. hyalina, and Morchella septimelata.</title>
        <authorList>
            <person name="Wingfield B.D."/>
            <person name="Bills G.F."/>
            <person name="Dong Y."/>
            <person name="Huang W."/>
            <person name="Nel W.J."/>
            <person name="Swalarsk-Parry B.S."/>
            <person name="Vaghefi N."/>
            <person name="Wilken P.M."/>
            <person name="An Z."/>
            <person name="de Beer Z.W."/>
            <person name="De Vos L."/>
            <person name="Chen L."/>
            <person name="Duong T.A."/>
            <person name="Gao Y."/>
            <person name="Hammerbacher A."/>
            <person name="Kikkert J.R."/>
            <person name="Li Y."/>
            <person name="Li H."/>
            <person name="Li K."/>
            <person name="Li Q."/>
            <person name="Liu X."/>
            <person name="Ma X."/>
            <person name="Naidoo K."/>
            <person name="Pethybridge S.J."/>
            <person name="Sun J."/>
            <person name="Steenkamp E.T."/>
            <person name="van der Nest M.A."/>
            <person name="van Wyk S."/>
            <person name="Wingfield M.J."/>
            <person name="Xiong C."/>
            <person name="Yue Q."/>
            <person name="Zhang X."/>
        </authorList>
    </citation>
    <scope>NUCLEOTIDE SEQUENCE [LARGE SCALE GENOMIC DNA]</scope>
    <source>
        <strain evidence="2 3">BP 5553</strain>
    </source>
</reference>
<feature type="region of interest" description="Disordered" evidence="1">
    <location>
        <begin position="457"/>
        <end position="487"/>
    </location>
</feature>
<organism evidence="2 3">
    <name type="scientific">Venustampulla echinocandica</name>
    <dbReference type="NCBI Taxonomy" id="2656787"/>
    <lineage>
        <taxon>Eukaryota</taxon>
        <taxon>Fungi</taxon>
        <taxon>Dikarya</taxon>
        <taxon>Ascomycota</taxon>
        <taxon>Pezizomycotina</taxon>
        <taxon>Leotiomycetes</taxon>
        <taxon>Helotiales</taxon>
        <taxon>Pleuroascaceae</taxon>
        <taxon>Venustampulla</taxon>
    </lineage>
</organism>
<name>A0A370TLT9_9HELO</name>
<gene>
    <name evidence="2" type="ORF">BP5553_05845</name>
</gene>
<dbReference type="AlphaFoldDB" id="A0A370TLT9"/>
<protein>
    <recommendedName>
        <fullName evidence="4">Ran-binding-domain-containing protein</fullName>
    </recommendedName>
</protein>
<feature type="compositionally biased region" description="Basic and acidic residues" evidence="1">
    <location>
        <begin position="594"/>
        <end position="609"/>
    </location>
</feature>
<dbReference type="PANTHER" id="PTHR31010:SF2">
    <property type="entry name" value="RAN-SPECIFIC GTPASE-ACTIVATING PROTEIN 30"/>
    <property type="match status" value="1"/>
</dbReference>
<dbReference type="EMBL" id="NPIC01000004">
    <property type="protein sequence ID" value="RDL36493.1"/>
    <property type="molecule type" value="Genomic_DNA"/>
</dbReference>
<feature type="region of interest" description="Disordered" evidence="1">
    <location>
        <begin position="589"/>
        <end position="755"/>
    </location>
</feature>
<feature type="compositionally biased region" description="Polar residues" evidence="1">
    <location>
        <begin position="468"/>
        <end position="480"/>
    </location>
</feature>